<dbReference type="PROSITE" id="PS50994">
    <property type="entry name" value="INTEGRASE"/>
    <property type="match status" value="1"/>
</dbReference>
<dbReference type="GO" id="GO:0015074">
    <property type="term" value="P:DNA integration"/>
    <property type="evidence" value="ECO:0007669"/>
    <property type="project" value="UniProtKB-KW"/>
</dbReference>
<evidence type="ECO:0000256" key="4">
    <source>
        <dbReference type="ARBA" id="ARBA00022801"/>
    </source>
</evidence>
<evidence type="ECO:0000256" key="2">
    <source>
        <dbReference type="ARBA" id="ARBA00022723"/>
    </source>
</evidence>
<evidence type="ECO:0000256" key="5">
    <source>
        <dbReference type="ARBA" id="ARBA00022842"/>
    </source>
</evidence>
<dbReference type="CDD" id="cd00024">
    <property type="entry name" value="CD_CSD"/>
    <property type="match status" value="1"/>
</dbReference>
<dbReference type="InterPro" id="IPR056924">
    <property type="entry name" value="SH3_Tf2-1"/>
</dbReference>
<keyword evidence="5" id="KW-0460">Magnesium</keyword>
<organism evidence="14 15">
    <name type="scientific">Agaricus bisporus var. burnettii</name>
    <dbReference type="NCBI Taxonomy" id="192524"/>
    <lineage>
        <taxon>Eukaryota</taxon>
        <taxon>Fungi</taxon>
        <taxon>Dikarya</taxon>
        <taxon>Basidiomycota</taxon>
        <taxon>Agaricomycotina</taxon>
        <taxon>Agaricomycetes</taxon>
        <taxon>Agaricomycetidae</taxon>
        <taxon>Agaricales</taxon>
        <taxon>Agaricineae</taxon>
        <taxon>Agaricaceae</taxon>
        <taxon>Agaricus</taxon>
    </lineage>
</organism>
<feature type="region of interest" description="Disordered" evidence="12">
    <location>
        <begin position="29"/>
        <end position="57"/>
    </location>
</feature>
<keyword evidence="9" id="KW-0548">Nucleotidyltransferase</keyword>
<dbReference type="PANTHER" id="PTHR37984">
    <property type="entry name" value="PROTEIN CBG26694"/>
    <property type="match status" value="1"/>
</dbReference>
<dbReference type="SUPFAM" id="SSF53098">
    <property type="entry name" value="Ribonuclease H-like"/>
    <property type="match status" value="1"/>
</dbReference>
<dbReference type="InterPro" id="IPR000953">
    <property type="entry name" value="Chromo/chromo_shadow_dom"/>
</dbReference>
<reference evidence="14 15" key="1">
    <citation type="journal article" name="Sci. Rep.">
        <title>Telomere-to-telomere assembled and centromere annotated genomes of the two main subspecies of the button mushroom Agaricus bisporus reveal especially polymorphic chromosome ends.</title>
        <authorList>
            <person name="Sonnenberg A.S.M."/>
            <person name="Sedaghat-Telgerd N."/>
            <person name="Lavrijssen B."/>
            <person name="Ohm R.A."/>
            <person name="Hendrickx P.M."/>
            <person name="Scholtmeijer K."/>
            <person name="Baars J.J.P."/>
            <person name="van Peer A."/>
        </authorList>
    </citation>
    <scope>NUCLEOTIDE SEQUENCE [LARGE SCALE GENOMIC DNA]</scope>
    <source>
        <strain evidence="14 15">H119_p4</strain>
    </source>
</reference>
<dbReference type="SMART" id="SM00298">
    <property type="entry name" value="CHROMO"/>
    <property type="match status" value="1"/>
</dbReference>
<dbReference type="EMBL" id="JABXXO010000009">
    <property type="protein sequence ID" value="KAF7770793.1"/>
    <property type="molecule type" value="Genomic_DNA"/>
</dbReference>
<dbReference type="GO" id="GO:0003964">
    <property type="term" value="F:RNA-directed DNA polymerase activity"/>
    <property type="evidence" value="ECO:0007669"/>
    <property type="project" value="UniProtKB-KW"/>
</dbReference>
<keyword evidence="11" id="KW-0233">DNA recombination</keyword>
<keyword evidence="2" id="KW-0479">Metal-binding</keyword>
<evidence type="ECO:0000256" key="11">
    <source>
        <dbReference type="ARBA" id="ARBA00023172"/>
    </source>
</evidence>
<evidence type="ECO:0000313" key="15">
    <source>
        <dbReference type="Proteomes" id="UP000629468"/>
    </source>
</evidence>
<keyword evidence="7" id="KW-0229">DNA integration</keyword>
<dbReference type="InterPro" id="IPR050951">
    <property type="entry name" value="Retrovirus_Pol_polyprotein"/>
</dbReference>
<accession>A0A8H7CCE7</accession>
<dbReference type="GO" id="GO:0003887">
    <property type="term" value="F:DNA-directed DNA polymerase activity"/>
    <property type="evidence" value="ECO:0007669"/>
    <property type="project" value="UniProtKB-KW"/>
</dbReference>
<dbReference type="GO" id="GO:0046872">
    <property type="term" value="F:metal ion binding"/>
    <property type="evidence" value="ECO:0007669"/>
    <property type="project" value="UniProtKB-KW"/>
</dbReference>
<dbReference type="Pfam" id="PF24626">
    <property type="entry name" value="SH3_Tf2-1"/>
    <property type="match status" value="1"/>
</dbReference>
<dbReference type="Gene3D" id="3.30.420.10">
    <property type="entry name" value="Ribonuclease H-like superfamily/Ribonuclease H"/>
    <property type="match status" value="1"/>
</dbReference>
<dbReference type="Pfam" id="PF17921">
    <property type="entry name" value="Integrase_H2C2"/>
    <property type="match status" value="1"/>
</dbReference>
<dbReference type="GO" id="GO:0003723">
    <property type="term" value="F:RNA binding"/>
    <property type="evidence" value="ECO:0007669"/>
    <property type="project" value="UniProtKB-KW"/>
</dbReference>
<keyword evidence="9" id="KW-0239">DNA-directed DNA polymerase</keyword>
<dbReference type="GO" id="GO:0004190">
    <property type="term" value="F:aspartic-type endopeptidase activity"/>
    <property type="evidence" value="ECO:0007669"/>
    <property type="project" value="UniProtKB-KW"/>
</dbReference>
<evidence type="ECO:0000256" key="1">
    <source>
        <dbReference type="ARBA" id="ARBA00022670"/>
    </source>
</evidence>
<feature type="domain" description="Integrase catalytic" evidence="13">
    <location>
        <begin position="202"/>
        <end position="361"/>
    </location>
</feature>
<dbReference type="InterPro" id="IPR001584">
    <property type="entry name" value="Integrase_cat-core"/>
</dbReference>
<dbReference type="InterPro" id="IPR016197">
    <property type="entry name" value="Chromo-like_dom_sf"/>
</dbReference>
<dbReference type="GO" id="GO:0005634">
    <property type="term" value="C:nucleus"/>
    <property type="evidence" value="ECO:0007669"/>
    <property type="project" value="UniProtKB-ARBA"/>
</dbReference>
<dbReference type="SUPFAM" id="SSF54160">
    <property type="entry name" value="Chromo domain-like"/>
    <property type="match status" value="1"/>
</dbReference>
<keyword evidence="10" id="KW-0238">DNA-binding</keyword>
<proteinExistence type="predicted"/>
<dbReference type="Pfam" id="PF00665">
    <property type="entry name" value="rve"/>
    <property type="match status" value="1"/>
</dbReference>
<evidence type="ECO:0000313" key="14">
    <source>
        <dbReference type="EMBL" id="KAF7770793.1"/>
    </source>
</evidence>
<evidence type="ECO:0000256" key="9">
    <source>
        <dbReference type="ARBA" id="ARBA00022932"/>
    </source>
</evidence>
<dbReference type="GO" id="GO:0006508">
    <property type="term" value="P:proteolysis"/>
    <property type="evidence" value="ECO:0007669"/>
    <property type="project" value="UniProtKB-KW"/>
</dbReference>
<dbReference type="InterPro" id="IPR041588">
    <property type="entry name" value="Integrase_H2C2"/>
</dbReference>
<dbReference type="Gene3D" id="2.40.50.40">
    <property type="match status" value="1"/>
</dbReference>
<keyword evidence="4" id="KW-0378">Hydrolase</keyword>
<dbReference type="InterPro" id="IPR012337">
    <property type="entry name" value="RNaseH-like_sf"/>
</dbReference>
<dbReference type="AlphaFoldDB" id="A0A8H7CCE7"/>
<feature type="compositionally biased region" description="Basic and acidic residues" evidence="12">
    <location>
        <begin position="45"/>
        <end position="57"/>
    </location>
</feature>
<dbReference type="Gene3D" id="1.10.340.70">
    <property type="match status" value="1"/>
</dbReference>
<name>A0A8H7CCE7_AGABI</name>
<dbReference type="InterPro" id="IPR036397">
    <property type="entry name" value="RNaseH_sf"/>
</dbReference>
<dbReference type="PANTHER" id="PTHR37984:SF5">
    <property type="entry name" value="PROTEIN NYNRIN-LIKE"/>
    <property type="match status" value="1"/>
</dbReference>
<keyword evidence="9" id="KW-0808">Transferase</keyword>
<evidence type="ECO:0000256" key="6">
    <source>
        <dbReference type="ARBA" id="ARBA00022884"/>
    </source>
</evidence>
<protein>
    <recommendedName>
        <fullName evidence="13">Integrase catalytic domain-containing protein</fullName>
    </recommendedName>
</protein>
<evidence type="ECO:0000256" key="3">
    <source>
        <dbReference type="ARBA" id="ARBA00022750"/>
    </source>
</evidence>
<dbReference type="GO" id="GO:0006310">
    <property type="term" value="P:DNA recombination"/>
    <property type="evidence" value="ECO:0007669"/>
    <property type="project" value="UniProtKB-KW"/>
</dbReference>
<keyword evidence="6" id="KW-0694">RNA-binding</keyword>
<evidence type="ECO:0000259" key="13">
    <source>
        <dbReference type="PROSITE" id="PS50994"/>
    </source>
</evidence>
<evidence type="ECO:0000256" key="10">
    <source>
        <dbReference type="ARBA" id="ARBA00023125"/>
    </source>
</evidence>
<dbReference type="GO" id="GO:0006338">
    <property type="term" value="P:chromatin remodeling"/>
    <property type="evidence" value="ECO:0007669"/>
    <property type="project" value="UniProtKB-ARBA"/>
</dbReference>
<keyword evidence="8" id="KW-0695">RNA-directed DNA polymerase</keyword>
<evidence type="ECO:0000256" key="7">
    <source>
        <dbReference type="ARBA" id="ARBA00022908"/>
    </source>
</evidence>
<comment type="caution">
    <text evidence="14">The sequence shown here is derived from an EMBL/GenBank/DDBJ whole genome shotgun (WGS) entry which is preliminary data.</text>
</comment>
<sequence>MSAIQPRRSARLNDKREQREIEAAEMEEAAANKMTEGTPQPKVPAEFHRQSARRERPQQLTLAQSLTAPKPVTPFNMESDDITDRIVAGIATDPLLSVIKKSPEKYKAFSVDSKGLITKETHLGERVTCIPNDRKLITRVINRCHEILGHYGEQRTSEYIRRWYWWPALVKDCKAFCKSCQTCATSKTSTTKPSGELHSLPIPVRPWQSIGMDFVGPFPEAKGHNYLWVVLCRMTSMVHLIPVHTTMSATDLSWIYVRDIVRLHGLPESIVSDRDSKFTSKWWKELHHILGTDLLMSTSFHPQTDGQVERMNRNIGQIFRSSISHDQKNWVDKCPLIEFAINSSVAAATKFAPFELNYGFMPSMIRDSKIGDSAHKGVRAFADAALLNIAAAHDAIIEARVAQTWHANKRRQTDTRFEIGDLVFLSTKNLNLPKDRARKLCPKFIGPYKVLEARPATSNYKLELPAALLKRKIHPTFHVGLLRPYVASDDQAFPDRSTPKPYDFGIDDKHEWFVDEILGHRHDAGGLEFEVRWSLGDTTWEPYEICKDLAAMDRYLELQGAKNIEDLRQRVRATRKGRSSGDRIAQ</sequence>
<keyword evidence="3" id="KW-0064">Aspartyl protease</keyword>
<gene>
    <name evidence="14" type="ORF">Agabi119p4_6767</name>
</gene>
<keyword evidence="1" id="KW-0645">Protease</keyword>
<evidence type="ECO:0000256" key="12">
    <source>
        <dbReference type="SAM" id="MobiDB-lite"/>
    </source>
</evidence>
<evidence type="ECO:0000256" key="8">
    <source>
        <dbReference type="ARBA" id="ARBA00022918"/>
    </source>
</evidence>
<dbReference type="Proteomes" id="UP000629468">
    <property type="component" value="Unassembled WGS sequence"/>
</dbReference>
<dbReference type="GO" id="GO:0003677">
    <property type="term" value="F:DNA binding"/>
    <property type="evidence" value="ECO:0007669"/>
    <property type="project" value="UniProtKB-KW"/>
</dbReference>